<dbReference type="PANTHER" id="PTHR22891">
    <property type="entry name" value="EUKARYOTIC TRANSLATION INITIATION FACTOR 2C"/>
    <property type="match status" value="1"/>
</dbReference>
<dbReference type="InterPro" id="IPR036085">
    <property type="entry name" value="PAZ_dom_sf"/>
</dbReference>
<dbReference type="InterPro" id="IPR014811">
    <property type="entry name" value="ArgoL1"/>
</dbReference>
<evidence type="ECO:0000256" key="1">
    <source>
        <dbReference type="SAM" id="MobiDB-lite"/>
    </source>
</evidence>
<dbReference type="EMBL" id="MNBE01000740">
    <property type="protein sequence ID" value="OKO92693.1"/>
    <property type="molecule type" value="Genomic_DNA"/>
</dbReference>
<feature type="domain" description="Piwi" evidence="2">
    <location>
        <begin position="629"/>
        <end position="941"/>
    </location>
</feature>
<dbReference type="Proteomes" id="UP000186955">
    <property type="component" value="Unassembled WGS sequence"/>
</dbReference>
<dbReference type="SMART" id="SM00950">
    <property type="entry name" value="Piwi"/>
    <property type="match status" value="1"/>
</dbReference>
<dbReference type="InterPro" id="IPR003100">
    <property type="entry name" value="PAZ_dom"/>
</dbReference>
<feature type="compositionally biased region" description="Gly residues" evidence="1">
    <location>
        <begin position="1"/>
        <end position="23"/>
    </location>
</feature>
<feature type="region of interest" description="Disordered" evidence="1">
    <location>
        <begin position="1"/>
        <end position="66"/>
    </location>
</feature>
<dbReference type="AlphaFoldDB" id="A0A1Q5SXI7"/>
<name>A0A1Q5SXI7_9EURO</name>
<protein>
    <submittedName>
        <fullName evidence="3">Protein argonaute MEL1</fullName>
    </submittedName>
</protein>
<dbReference type="Pfam" id="PF02170">
    <property type="entry name" value="PAZ"/>
    <property type="match status" value="1"/>
</dbReference>
<evidence type="ECO:0000313" key="4">
    <source>
        <dbReference type="Proteomes" id="UP000186955"/>
    </source>
</evidence>
<dbReference type="Pfam" id="PF16486">
    <property type="entry name" value="ArgoN"/>
    <property type="match status" value="1"/>
</dbReference>
<dbReference type="InterPro" id="IPR032474">
    <property type="entry name" value="Argonaute_N"/>
</dbReference>
<keyword evidence="4" id="KW-1185">Reference proteome</keyword>
<dbReference type="Pfam" id="PF08699">
    <property type="entry name" value="ArgoL1"/>
    <property type="match status" value="1"/>
</dbReference>
<accession>A0A1Q5SXI7</accession>
<dbReference type="SUPFAM" id="SSF53098">
    <property type="entry name" value="Ribonuclease H-like"/>
    <property type="match status" value="1"/>
</dbReference>
<dbReference type="Gene3D" id="3.40.50.2300">
    <property type="match status" value="1"/>
</dbReference>
<sequence>MSGSGRGGSGRGGYSRDGSGRGGSSQEMHYRGGRPGGDDGSRGGRGGYQGGRPPKEPLVDPSVVWENPVKVPNETIKFEDKWISENKGKRAEKGQLALRPAYGTKGKSIVVRANYFEMELKPTAKFHSYIAKIDPEPKAKRHLREIWKKVLSHQKIVEVGGACDNATELVTLGSLGDMPIINIQIPEKDDSHKDYSVTLKLNGSGLIDHHDLLNALANPRKVSPTDNEAIVVRALNILMAAYPGTQRDVITLGKGNNNKFFWVSDDRKQWAKLDDTLQCLRGYYASVRPGASSLFLNLSVNHSAFYKPGKLEDLWNVVPPNYRTDRQLFSRYVRMLRVQCSHLKDPGENGEKNAVPRVKTIWSLADPEDGKNEPNPPLFKEIAQNGSTPETRRRAFGADAYSVRFFHRGKNKHVTVAEYFQDEYKMKLKPGLPLLNVGNNARPVYLPMDVLTIPPGSVFRGELNLTQRQNIIGFSCRQPPQNYKSIKEHGLDITGVQNNATKKLGMRVQDEMVAVPARILNPPVVVYRNGKKPQSKPGVWNLSQVQFTKSPYQTKKWAGVLIKTPRSRDPGASSVSALKAFETEMAKLGMSVKGLVGGIKTVNLQDNLKEQLDQLDALISSIKGQQFDFVVIIMPVGADRVFDHLKWRADTVDGVVIHCCSVDKITPQRDPANFQYFANNAMKINLRLGGVNQSLDPSSSALIAAGNTMVVGLDVTHPSPTDPDKFPSIASIVASTDKSMGQWPGQVKIQTRRKENVEHLVEMMKARLQRWKKDNGKFPENLVIFRDGVSEGQYDMVLSDELPQVKKACESCRCSTNITVLVGGKRHHTRFFPTSKNDCDNNNNCKNGTVVDRVITRPFYWEFFLQAQTPIQGSARSAHYVVIHDEIFTNSKVNRENPADAIQQLTHNICYMMGRCTRSISYSTPAFLADRFADRARKYVRAYYYDQQIRHRNYNPPAPADGVTVLAERLRETMVYI</sequence>
<evidence type="ECO:0000313" key="3">
    <source>
        <dbReference type="EMBL" id="OKO92693.1"/>
    </source>
</evidence>
<comment type="caution">
    <text evidence="3">The sequence shown here is derived from an EMBL/GenBank/DDBJ whole genome shotgun (WGS) entry which is preliminary data.</text>
</comment>
<dbReference type="CDD" id="cd04657">
    <property type="entry name" value="Piwi_ago-like"/>
    <property type="match status" value="1"/>
</dbReference>
<dbReference type="InterPro" id="IPR036397">
    <property type="entry name" value="RNaseH_sf"/>
</dbReference>
<dbReference type="STRING" id="1316194.A0A1Q5SXI7"/>
<dbReference type="Pfam" id="PF02171">
    <property type="entry name" value="Piwi"/>
    <property type="match status" value="1"/>
</dbReference>
<dbReference type="SUPFAM" id="SSF101690">
    <property type="entry name" value="PAZ domain"/>
    <property type="match status" value="1"/>
</dbReference>
<organism evidence="3 4">
    <name type="scientific">Penicillium subrubescens</name>
    <dbReference type="NCBI Taxonomy" id="1316194"/>
    <lineage>
        <taxon>Eukaryota</taxon>
        <taxon>Fungi</taxon>
        <taxon>Dikarya</taxon>
        <taxon>Ascomycota</taxon>
        <taxon>Pezizomycotina</taxon>
        <taxon>Eurotiomycetes</taxon>
        <taxon>Eurotiomycetidae</taxon>
        <taxon>Eurotiales</taxon>
        <taxon>Aspergillaceae</taxon>
        <taxon>Penicillium</taxon>
    </lineage>
</organism>
<dbReference type="SMART" id="SM01163">
    <property type="entry name" value="DUF1785"/>
    <property type="match status" value="1"/>
</dbReference>
<proteinExistence type="predicted"/>
<dbReference type="GO" id="GO:0003723">
    <property type="term" value="F:RNA binding"/>
    <property type="evidence" value="ECO:0007669"/>
    <property type="project" value="InterPro"/>
</dbReference>
<dbReference type="InterPro" id="IPR045246">
    <property type="entry name" value="Piwi_ago-like"/>
</dbReference>
<dbReference type="PROSITE" id="PS50822">
    <property type="entry name" value="PIWI"/>
    <property type="match status" value="1"/>
</dbReference>
<reference evidence="3 4" key="1">
    <citation type="submission" date="2016-10" db="EMBL/GenBank/DDBJ databases">
        <title>Genome sequence of the ascomycete fungus Penicillium subrubescens.</title>
        <authorList>
            <person name="De Vries R.P."/>
            <person name="Peng M."/>
            <person name="Dilokpimol A."/>
            <person name="Hilden K."/>
            <person name="Makela M.R."/>
            <person name="Grigoriev I."/>
            <person name="Riley R."/>
            <person name="Granchi Z."/>
        </authorList>
    </citation>
    <scope>NUCLEOTIDE SEQUENCE [LARGE SCALE GENOMIC DNA]</scope>
    <source>
        <strain evidence="3 4">CBS 132785</strain>
    </source>
</reference>
<dbReference type="Pfam" id="PF16488">
    <property type="entry name" value="ArgoL2"/>
    <property type="match status" value="1"/>
</dbReference>
<dbReference type="InterPro" id="IPR003165">
    <property type="entry name" value="Piwi"/>
</dbReference>
<dbReference type="InterPro" id="IPR032472">
    <property type="entry name" value="ArgoL2"/>
</dbReference>
<dbReference type="InterPro" id="IPR012337">
    <property type="entry name" value="RNaseH-like_sf"/>
</dbReference>
<dbReference type="Gene3D" id="2.170.260.10">
    <property type="entry name" value="paz domain"/>
    <property type="match status" value="1"/>
</dbReference>
<evidence type="ECO:0000259" key="2">
    <source>
        <dbReference type="PROSITE" id="PS50822"/>
    </source>
</evidence>
<gene>
    <name evidence="3" type="ORF">PENSUB_12678</name>
</gene>
<dbReference type="Gene3D" id="3.30.420.10">
    <property type="entry name" value="Ribonuclease H-like superfamily/Ribonuclease H"/>
    <property type="match status" value="1"/>
</dbReference>
<dbReference type="CDD" id="cd02846">
    <property type="entry name" value="PAZ_argonaute_like"/>
    <property type="match status" value="1"/>
</dbReference>